<gene>
    <name evidence="1" type="ORF">ACFSR9_15330</name>
</gene>
<keyword evidence="2" id="KW-1185">Reference proteome</keyword>
<accession>A0ABW5P6E2</accession>
<evidence type="ECO:0000313" key="1">
    <source>
        <dbReference type="EMBL" id="MFD2610791.1"/>
    </source>
</evidence>
<sequence length="83" mass="9436">MPREYKFSPRQTVRRVRPPGTAQISGRISLEARFHADAFLLALKKSGRPTYMYEVVDVMLLALADPDFAARVDELLDTTEIPE</sequence>
<organism evidence="1 2">
    <name type="scientific">Deinococcus taklimakanensis</name>
    <dbReference type="NCBI Taxonomy" id="536443"/>
    <lineage>
        <taxon>Bacteria</taxon>
        <taxon>Thermotogati</taxon>
        <taxon>Deinococcota</taxon>
        <taxon>Deinococci</taxon>
        <taxon>Deinococcales</taxon>
        <taxon>Deinococcaceae</taxon>
        <taxon>Deinococcus</taxon>
    </lineage>
</organism>
<comment type="caution">
    <text evidence="1">The sequence shown here is derived from an EMBL/GenBank/DDBJ whole genome shotgun (WGS) entry which is preliminary data.</text>
</comment>
<dbReference type="EMBL" id="JBHUMK010000086">
    <property type="protein sequence ID" value="MFD2610791.1"/>
    <property type="molecule type" value="Genomic_DNA"/>
</dbReference>
<dbReference type="Proteomes" id="UP001597475">
    <property type="component" value="Unassembled WGS sequence"/>
</dbReference>
<evidence type="ECO:0000313" key="2">
    <source>
        <dbReference type="Proteomes" id="UP001597475"/>
    </source>
</evidence>
<proteinExistence type="predicted"/>
<name>A0ABW5P6E2_9DEIO</name>
<dbReference type="RefSeq" id="WP_386847201.1">
    <property type="nucleotide sequence ID" value="NZ_JBHUMK010000086.1"/>
</dbReference>
<reference evidence="2" key="1">
    <citation type="journal article" date="2019" name="Int. J. Syst. Evol. Microbiol.">
        <title>The Global Catalogue of Microorganisms (GCM) 10K type strain sequencing project: providing services to taxonomists for standard genome sequencing and annotation.</title>
        <authorList>
            <consortium name="The Broad Institute Genomics Platform"/>
            <consortium name="The Broad Institute Genome Sequencing Center for Infectious Disease"/>
            <person name="Wu L."/>
            <person name="Ma J."/>
        </authorList>
    </citation>
    <scope>NUCLEOTIDE SEQUENCE [LARGE SCALE GENOMIC DNA]</scope>
    <source>
        <strain evidence="2">KCTC 33842</strain>
    </source>
</reference>
<protein>
    <submittedName>
        <fullName evidence="1">Uncharacterized protein</fullName>
    </submittedName>
</protein>